<reference evidence="1 2" key="2">
    <citation type="journal article" date="2015" name="Eukaryot. Cell">
        <title>Asexual propagation of a virulent clone complex in a human and feline outbreak of sporotrichosis.</title>
        <authorList>
            <person name="Teixeira Mde M."/>
            <person name="Rodrigues A.M."/>
            <person name="Tsui C.K."/>
            <person name="de Almeida L.G."/>
            <person name="Van Diepeningen A.D."/>
            <person name="van den Ende B.G."/>
            <person name="Fernandes G.F."/>
            <person name="Kano R."/>
            <person name="Hamelin R.C."/>
            <person name="Lopes-Bezerra L.M."/>
            <person name="Vasconcelos A.T."/>
            <person name="de Hoog S."/>
            <person name="de Camargo Z.P."/>
            <person name="Felipe M.S."/>
        </authorList>
    </citation>
    <scope>NUCLEOTIDE SEQUENCE [LARGE SCALE GENOMIC DNA]</scope>
    <source>
        <strain evidence="1 2">1099-18</strain>
    </source>
</reference>
<reference evidence="1 2" key="1">
    <citation type="journal article" date="2014" name="BMC Genomics">
        <title>Comparative genomics of the major fungal agents of human and animal Sporotrichosis: Sporothrix schenckii and Sporothrix brasiliensis.</title>
        <authorList>
            <person name="Teixeira M.M."/>
            <person name="de Almeida L.G."/>
            <person name="Kubitschek-Barreira P."/>
            <person name="Alves F.L."/>
            <person name="Kioshima E.S."/>
            <person name="Abadio A.K."/>
            <person name="Fernandes L."/>
            <person name="Derengowski L.S."/>
            <person name="Ferreira K.S."/>
            <person name="Souza R.C."/>
            <person name="Ruiz J.C."/>
            <person name="de Andrade N.C."/>
            <person name="Paes H.C."/>
            <person name="Nicola A.M."/>
            <person name="Albuquerque P."/>
            <person name="Gerber A.L."/>
            <person name="Martins V.P."/>
            <person name="Peconick L.D."/>
            <person name="Neto A.V."/>
            <person name="Chaucanez C.B."/>
            <person name="Silva P.A."/>
            <person name="Cunha O.L."/>
            <person name="de Oliveira F.F."/>
            <person name="dos Santos T.C."/>
            <person name="Barros A.L."/>
            <person name="Soares M.A."/>
            <person name="de Oliveira L.M."/>
            <person name="Marini M.M."/>
            <person name="Villalobos-Duno H."/>
            <person name="Cunha M.M."/>
            <person name="de Hoog S."/>
            <person name="da Silveira J.F."/>
            <person name="Henrissat B."/>
            <person name="Nino-Vega G.A."/>
            <person name="Cisalpino P.S."/>
            <person name="Mora-Montes H.M."/>
            <person name="Almeida S.R."/>
            <person name="Stajich J.E."/>
            <person name="Lopes-Bezerra L.M."/>
            <person name="Vasconcelos A.T."/>
            <person name="Felipe M.S."/>
        </authorList>
    </citation>
    <scope>NUCLEOTIDE SEQUENCE [LARGE SCALE GENOMIC DNA]</scope>
    <source>
        <strain evidence="1 2">1099-18</strain>
    </source>
</reference>
<sequence>MVVNLDIDVAGLGLYVFHNICIVAGGLRTPWLAAQQGSLRSYNERAVQRDIGRLYIAVCDRWFERMETSKGGEQLAKDLGVFERGQISVLLEVTSGNILKP</sequence>
<dbReference type="Proteomes" id="UP000033710">
    <property type="component" value="Unassembled WGS sequence"/>
</dbReference>
<gene>
    <name evidence="1" type="ORF">SPSK_04709</name>
</gene>
<accession>A0A0F2M340</accession>
<dbReference type="AlphaFoldDB" id="A0A0F2M340"/>
<evidence type="ECO:0000313" key="1">
    <source>
        <dbReference type="EMBL" id="KJR83180.1"/>
    </source>
</evidence>
<dbReference type="RefSeq" id="XP_016585856.1">
    <property type="nucleotide sequence ID" value="XM_016731507.1"/>
</dbReference>
<dbReference type="EMBL" id="AXCR01000010">
    <property type="protein sequence ID" value="KJR83180.1"/>
    <property type="molecule type" value="Genomic_DNA"/>
</dbReference>
<dbReference type="VEuPathDB" id="FungiDB:SPSK_04709"/>
<name>A0A0F2M340_SPOSC</name>
<organism evidence="1 2">
    <name type="scientific">Sporothrix schenckii 1099-18</name>
    <dbReference type="NCBI Taxonomy" id="1397361"/>
    <lineage>
        <taxon>Eukaryota</taxon>
        <taxon>Fungi</taxon>
        <taxon>Dikarya</taxon>
        <taxon>Ascomycota</taxon>
        <taxon>Pezizomycotina</taxon>
        <taxon>Sordariomycetes</taxon>
        <taxon>Sordariomycetidae</taxon>
        <taxon>Ophiostomatales</taxon>
        <taxon>Ophiostomataceae</taxon>
        <taxon>Sporothrix</taxon>
    </lineage>
</organism>
<evidence type="ECO:0000313" key="2">
    <source>
        <dbReference type="Proteomes" id="UP000033710"/>
    </source>
</evidence>
<dbReference type="GeneID" id="27666784"/>
<protein>
    <submittedName>
        <fullName evidence="1">Uncharacterized protein</fullName>
    </submittedName>
</protein>
<proteinExistence type="predicted"/>
<dbReference type="KEGG" id="ssck:SPSK_04709"/>
<comment type="caution">
    <text evidence="1">The sequence shown here is derived from an EMBL/GenBank/DDBJ whole genome shotgun (WGS) entry which is preliminary data.</text>
</comment>